<reference evidence="3 4" key="1">
    <citation type="submission" date="2018-05" db="EMBL/GenBank/DDBJ databases">
        <title>Draft genome sequence of Scytalidium lignicola DSM 105466, a ubiquitous saprotrophic fungus.</title>
        <authorList>
            <person name="Buettner E."/>
            <person name="Gebauer A.M."/>
            <person name="Hofrichter M."/>
            <person name="Liers C."/>
            <person name="Kellner H."/>
        </authorList>
    </citation>
    <scope>NUCLEOTIDE SEQUENCE [LARGE SCALE GENOMIC DNA]</scope>
    <source>
        <strain evidence="3 4">DSM 105466</strain>
    </source>
</reference>
<dbReference type="EMBL" id="NCSJ02000393">
    <property type="protein sequence ID" value="RFU24868.1"/>
    <property type="molecule type" value="Genomic_DNA"/>
</dbReference>
<feature type="region of interest" description="Disordered" evidence="2">
    <location>
        <begin position="31"/>
        <end position="51"/>
    </location>
</feature>
<dbReference type="AlphaFoldDB" id="A0A3E2GUW8"/>
<dbReference type="OrthoDB" id="5538558at2759"/>
<feature type="coiled-coil region" evidence="1">
    <location>
        <begin position="253"/>
        <end position="280"/>
    </location>
</feature>
<dbReference type="SUPFAM" id="SSF54637">
    <property type="entry name" value="Thioesterase/thiol ester dehydrase-isomerase"/>
    <property type="match status" value="1"/>
</dbReference>
<sequence length="295" mass="33683">MNFTQLISVDEVMTKKIIGCEVEGSSVPALHLSTSTSTSTSNGEASLTDPTPFQSRWLSTTKSRIGKCILWGLDHEQTQRAAAVLKVLGEEWRVLVAGQEGFLTSKKRAGLVRQKVVWGEMDSMAHVNNVTYVRYAESARINWAYNYAVHIDPKNQEKWSKLWTPKGDGLILRSMRTDYKFPMTWPDHISVFHKLRSLPKASDTSFILDVMILSELHQRPAARCVEDIVVYDYRKAKKMVLPPFVMDAFVKTWEEQEDAKRKSLERIEEIEKQVRKLETDSWDREGAVEDLGSSS</sequence>
<dbReference type="CDD" id="cd00586">
    <property type="entry name" value="4HBT"/>
    <property type="match status" value="1"/>
</dbReference>
<protein>
    <recommendedName>
        <fullName evidence="5">Thioesterase/thiol ester dehydrase-isomerase</fullName>
    </recommendedName>
</protein>
<gene>
    <name evidence="3" type="ORF">B7463_g11472</name>
</gene>
<dbReference type="InterPro" id="IPR050563">
    <property type="entry name" value="4-hydroxybenzoyl-CoA_TE"/>
</dbReference>
<name>A0A3E2GUW8_SCYLI</name>
<dbReference type="Gene3D" id="3.10.129.10">
    <property type="entry name" value="Hotdog Thioesterase"/>
    <property type="match status" value="1"/>
</dbReference>
<dbReference type="Proteomes" id="UP000258309">
    <property type="component" value="Unassembled WGS sequence"/>
</dbReference>
<dbReference type="GO" id="GO:0047617">
    <property type="term" value="F:fatty acyl-CoA hydrolase activity"/>
    <property type="evidence" value="ECO:0007669"/>
    <property type="project" value="TreeGrafter"/>
</dbReference>
<feature type="compositionally biased region" description="Polar residues" evidence="2">
    <location>
        <begin position="42"/>
        <end position="51"/>
    </location>
</feature>
<dbReference type="InterPro" id="IPR029069">
    <property type="entry name" value="HotDog_dom_sf"/>
</dbReference>
<feature type="non-terminal residue" evidence="3">
    <location>
        <position position="1"/>
    </location>
</feature>
<evidence type="ECO:0000313" key="3">
    <source>
        <dbReference type="EMBL" id="RFU24868.1"/>
    </source>
</evidence>
<evidence type="ECO:0000256" key="1">
    <source>
        <dbReference type="SAM" id="Coils"/>
    </source>
</evidence>
<keyword evidence="4" id="KW-1185">Reference proteome</keyword>
<evidence type="ECO:0000313" key="4">
    <source>
        <dbReference type="Proteomes" id="UP000258309"/>
    </source>
</evidence>
<keyword evidence="1" id="KW-0175">Coiled coil</keyword>
<dbReference type="Pfam" id="PF13279">
    <property type="entry name" value="4HBT_2"/>
    <property type="match status" value="1"/>
</dbReference>
<feature type="non-terminal residue" evidence="3">
    <location>
        <position position="295"/>
    </location>
</feature>
<evidence type="ECO:0000256" key="2">
    <source>
        <dbReference type="SAM" id="MobiDB-lite"/>
    </source>
</evidence>
<organism evidence="3 4">
    <name type="scientific">Scytalidium lignicola</name>
    <name type="common">Hyphomycete</name>
    <dbReference type="NCBI Taxonomy" id="5539"/>
    <lineage>
        <taxon>Eukaryota</taxon>
        <taxon>Fungi</taxon>
        <taxon>Dikarya</taxon>
        <taxon>Ascomycota</taxon>
        <taxon>Pezizomycotina</taxon>
        <taxon>Leotiomycetes</taxon>
        <taxon>Leotiomycetes incertae sedis</taxon>
        <taxon>Scytalidium</taxon>
    </lineage>
</organism>
<dbReference type="PANTHER" id="PTHR31793">
    <property type="entry name" value="4-HYDROXYBENZOYL-COA THIOESTERASE FAMILY MEMBER"/>
    <property type="match status" value="1"/>
</dbReference>
<accession>A0A3E2GUW8</accession>
<dbReference type="PANTHER" id="PTHR31793:SF39">
    <property type="entry name" value="THIOESTERASE_THIOL ESTER DEHYDRASE-ISOMERASE"/>
    <property type="match status" value="1"/>
</dbReference>
<dbReference type="OMA" id="KFPMTWP"/>
<evidence type="ECO:0008006" key="5">
    <source>
        <dbReference type="Google" id="ProtNLM"/>
    </source>
</evidence>
<proteinExistence type="predicted"/>
<comment type="caution">
    <text evidence="3">The sequence shown here is derived from an EMBL/GenBank/DDBJ whole genome shotgun (WGS) entry which is preliminary data.</text>
</comment>